<evidence type="ECO:0000259" key="2">
    <source>
        <dbReference type="PROSITE" id="PS51168"/>
    </source>
</evidence>
<dbReference type="SUPFAM" id="SSF48600">
    <property type="entry name" value="Chorismate mutase II"/>
    <property type="match status" value="1"/>
</dbReference>
<proteinExistence type="predicted"/>
<accession>A0ABS1SEU5</accession>
<dbReference type="PANTHER" id="PTHR38041">
    <property type="entry name" value="CHORISMATE MUTASE"/>
    <property type="match status" value="1"/>
</dbReference>
<name>A0ABS1SEU5_9MICO</name>
<evidence type="ECO:0000313" key="4">
    <source>
        <dbReference type="Proteomes" id="UP001645859"/>
    </source>
</evidence>
<protein>
    <submittedName>
        <fullName evidence="3">Chorismate mutase</fullName>
    </submittedName>
</protein>
<dbReference type="SMART" id="SM00830">
    <property type="entry name" value="CM_2"/>
    <property type="match status" value="1"/>
</dbReference>
<comment type="caution">
    <text evidence="3">The sequence shown here is derived from an EMBL/GenBank/DDBJ whole genome shotgun (WGS) entry which is preliminary data.</text>
</comment>
<evidence type="ECO:0000313" key="3">
    <source>
        <dbReference type="EMBL" id="MBL3678906.1"/>
    </source>
</evidence>
<dbReference type="Proteomes" id="UP001645859">
    <property type="component" value="Unassembled WGS sequence"/>
</dbReference>
<feature type="domain" description="Chorismate mutase" evidence="2">
    <location>
        <begin position="3"/>
        <end position="93"/>
    </location>
</feature>
<dbReference type="PROSITE" id="PS51168">
    <property type="entry name" value="CHORISMATE_MUT_2"/>
    <property type="match status" value="1"/>
</dbReference>
<keyword evidence="1" id="KW-0413">Isomerase</keyword>
<dbReference type="InterPro" id="IPR036979">
    <property type="entry name" value="CM_dom_sf"/>
</dbReference>
<dbReference type="Pfam" id="PF01817">
    <property type="entry name" value="CM_2"/>
    <property type="match status" value="1"/>
</dbReference>
<keyword evidence="4" id="KW-1185">Reference proteome</keyword>
<dbReference type="Gene3D" id="1.20.59.10">
    <property type="entry name" value="Chorismate mutase"/>
    <property type="match status" value="1"/>
</dbReference>
<dbReference type="InterPro" id="IPR002701">
    <property type="entry name" value="CM_II_prokaryot"/>
</dbReference>
<dbReference type="InterPro" id="IPR036263">
    <property type="entry name" value="Chorismate_II_sf"/>
</dbReference>
<dbReference type="EMBL" id="QYAC01000003">
    <property type="protein sequence ID" value="MBL3678906.1"/>
    <property type="molecule type" value="Genomic_DNA"/>
</dbReference>
<dbReference type="InterPro" id="IPR051331">
    <property type="entry name" value="Chorismate_mutase-related"/>
</dbReference>
<organism evidence="3 4">
    <name type="scientific">Leucobacter chromiireducens subsp. solipictus</name>
    <dbReference type="NCBI Taxonomy" id="398235"/>
    <lineage>
        <taxon>Bacteria</taxon>
        <taxon>Bacillati</taxon>
        <taxon>Actinomycetota</taxon>
        <taxon>Actinomycetes</taxon>
        <taxon>Micrococcales</taxon>
        <taxon>Microbacteriaceae</taxon>
        <taxon>Leucobacter</taxon>
    </lineage>
</organism>
<sequence length="96" mass="10675">MTEAATPSIDEVRNQIDALDARIVELIAERQEWVLAAGSLKKDEQAVRAPDRVEQVIVKVRGLAEQSGASPEVVEHAYRAMIAAFIDFELAHHRAR</sequence>
<evidence type="ECO:0000256" key="1">
    <source>
        <dbReference type="ARBA" id="ARBA00023235"/>
    </source>
</evidence>
<gene>
    <name evidence="3" type="ORF">D3230_06300</name>
</gene>
<dbReference type="PANTHER" id="PTHR38041:SF1">
    <property type="entry name" value="CHORISMATE MUTASE"/>
    <property type="match status" value="1"/>
</dbReference>
<reference evidence="3 4" key="1">
    <citation type="submission" date="2018-09" db="EMBL/GenBank/DDBJ databases">
        <title>Comparative genomics of Leucobacter spp.</title>
        <authorList>
            <person name="Reis A.C."/>
            <person name="Kolvenbach B.A."/>
            <person name="Corvini P.F.X."/>
            <person name="Nunes O.C."/>
        </authorList>
    </citation>
    <scope>NUCLEOTIDE SEQUENCE [LARGE SCALE GENOMIC DNA]</scope>
    <source>
        <strain evidence="3 4">TAN 31504</strain>
    </source>
</reference>